<evidence type="ECO:0000313" key="3">
    <source>
        <dbReference type="EMBL" id="MFD2589242.1"/>
    </source>
</evidence>
<feature type="modified residue" description="4-aspartylphosphate" evidence="1">
    <location>
        <position position="66"/>
    </location>
</feature>
<organism evidence="3 4">
    <name type="scientific">Aquimarina hainanensis</name>
    <dbReference type="NCBI Taxonomy" id="1578017"/>
    <lineage>
        <taxon>Bacteria</taxon>
        <taxon>Pseudomonadati</taxon>
        <taxon>Bacteroidota</taxon>
        <taxon>Flavobacteriia</taxon>
        <taxon>Flavobacteriales</taxon>
        <taxon>Flavobacteriaceae</taxon>
        <taxon>Aquimarina</taxon>
    </lineage>
</organism>
<dbReference type="InterPro" id="IPR011006">
    <property type="entry name" value="CheY-like_superfamily"/>
</dbReference>
<dbReference type="Pfam" id="PF00072">
    <property type="entry name" value="Response_reg"/>
    <property type="match status" value="1"/>
</dbReference>
<dbReference type="PANTHER" id="PTHR44520">
    <property type="entry name" value="RESPONSE REGULATOR RCP1-RELATED"/>
    <property type="match status" value="1"/>
</dbReference>
<gene>
    <name evidence="3" type="ORF">ACFSTE_00265</name>
</gene>
<keyword evidence="4" id="KW-1185">Reference proteome</keyword>
<dbReference type="PANTHER" id="PTHR44520:SF2">
    <property type="entry name" value="RESPONSE REGULATOR RCP1"/>
    <property type="match status" value="1"/>
</dbReference>
<dbReference type="InterPro" id="IPR052893">
    <property type="entry name" value="TCS_response_regulator"/>
</dbReference>
<protein>
    <submittedName>
        <fullName evidence="3">Response regulator</fullName>
    </submittedName>
</protein>
<dbReference type="InterPro" id="IPR001789">
    <property type="entry name" value="Sig_transdc_resp-reg_receiver"/>
</dbReference>
<keyword evidence="1" id="KW-0597">Phosphoprotein</keyword>
<dbReference type="EMBL" id="JBHULX010000001">
    <property type="protein sequence ID" value="MFD2589242.1"/>
    <property type="molecule type" value="Genomic_DNA"/>
</dbReference>
<dbReference type="Gene3D" id="3.40.50.2300">
    <property type="match status" value="1"/>
</dbReference>
<dbReference type="Proteomes" id="UP001597459">
    <property type="component" value="Unassembled WGS sequence"/>
</dbReference>
<name>A0ABW5N2E6_9FLAO</name>
<comment type="caution">
    <text evidence="3">The sequence shown here is derived from an EMBL/GenBank/DDBJ whole genome shotgun (WGS) entry which is preliminary data.</text>
</comment>
<dbReference type="PROSITE" id="PS50110">
    <property type="entry name" value="RESPONSE_REGULATORY"/>
    <property type="match status" value="1"/>
</dbReference>
<proteinExistence type="predicted"/>
<evidence type="ECO:0000313" key="4">
    <source>
        <dbReference type="Proteomes" id="UP001597459"/>
    </source>
</evidence>
<dbReference type="SMART" id="SM00448">
    <property type="entry name" value="REC"/>
    <property type="match status" value="1"/>
</dbReference>
<dbReference type="RefSeq" id="WP_176028133.1">
    <property type="nucleotide sequence ID" value="NZ_JBHSJV010000001.1"/>
</dbReference>
<accession>A0ABW5N2E6</accession>
<evidence type="ECO:0000259" key="2">
    <source>
        <dbReference type="PROSITE" id="PS50110"/>
    </source>
</evidence>
<sequence>MDKQIELACIIDDDKIYVNLVKRIIETRHLCNNLLIFKDGKDALTYFETLLNHMDQDSIPEIIFLDLNMPIMDGWEFLEGFTKIKNKFGKVITLYIVSSSIDPNDIERARGIQSVKDYLVKPVTIKELESIFHDTIKQ</sequence>
<evidence type="ECO:0000256" key="1">
    <source>
        <dbReference type="PROSITE-ProRule" id="PRU00169"/>
    </source>
</evidence>
<dbReference type="SUPFAM" id="SSF52172">
    <property type="entry name" value="CheY-like"/>
    <property type="match status" value="1"/>
</dbReference>
<reference evidence="4" key="1">
    <citation type="journal article" date="2019" name="Int. J. Syst. Evol. Microbiol.">
        <title>The Global Catalogue of Microorganisms (GCM) 10K type strain sequencing project: providing services to taxonomists for standard genome sequencing and annotation.</title>
        <authorList>
            <consortium name="The Broad Institute Genomics Platform"/>
            <consortium name="The Broad Institute Genome Sequencing Center for Infectious Disease"/>
            <person name="Wu L."/>
            <person name="Ma J."/>
        </authorList>
    </citation>
    <scope>NUCLEOTIDE SEQUENCE [LARGE SCALE GENOMIC DNA]</scope>
    <source>
        <strain evidence="4">KCTC 42423</strain>
    </source>
</reference>
<feature type="domain" description="Response regulatory" evidence="2">
    <location>
        <begin position="7"/>
        <end position="136"/>
    </location>
</feature>